<keyword evidence="3" id="KW-1185">Reference proteome</keyword>
<feature type="compositionally biased region" description="Low complexity" evidence="1">
    <location>
        <begin position="46"/>
        <end position="57"/>
    </location>
</feature>
<dbReference type="AlphaFoldDB" id="A0A317RA74"/>
<evidence type="ECO:0000313" key="2">
    <source>
        <dbReference type="EMBL" id="PWW44656.1"/>
    </source>
</evidence>
<evidence type="ECO:0000313" key="3">
    <source>
        <dbReference type="Proteomes" id="UP000246483"/>
    </source>
</evidence>
<organism evidence="2 3">
    <name type="scientific">Melaminivora alkalimesophila</name>
    <dbReference type="NCBI Taxonomy" id="1165852"/>
    <lineage>
        <taxon>Bacteria</taxon>
        <taxon>Pseudomonadati</taxon>
        <taxon>Pseudomonadota</taxon>
        <taxon>Betaproteobacteria</taxon>
        <taxon>Burkholderiales</taxon>
        <taxon>Comamonadaceae</taxon>
        <taxon>Melaminivora</taxon>
    </lineage>
</organism>
<feature type="region of interest" description="Disordered" evidence="1">
    <location>
        <begin position="28"/>
        <end position="72"/>
    </location>
</feature>
<dbReference type="RefSeq" id="WP_019374617.1">
    <property type="nucleotide sequence ID" value="NZ_ALEE01000585.1"/>
</dbReference>
<reference evidence="2 3" key="1">
    <citation type="submission" date="2018-05" db="EMBL/GenBank/DDBJ databases">
        <title>Genomic Encyclopedia of Type Strains, Phase IV (KMG-IV): sequencing the most valuable type-strain genomes for metagenomic binning, comparative biology and taxonomic classification.</title>
        <authorList>
            <person name="Goeker M."/>
        </authorList>
    </citation>
    <scope>NUCLEOTIDE SEQUENCE [LARGE SCALE GENOMIC DNA]</scope>
    <source>
        <strain evidence="2 3">DSM 26006</strain>
    </source>
</reference>
<dbReference type="EMBL" id="QGUB01000007">
    <property type="protein sequence ID" value="PWW44656.1"/>
    <property type="molecule type" value="Genomic_DNA"/>
</dbReference>
<evidence type="ECO:0000256" key="1">
    <source>
        <dbReference type="SAM" id="MobiDB-lite"/>
    </source>
</evidence>
<accession>A0A317RA74</accession>
<name>A0A317RA74_9BURK</name>
<dbReference type="Proteomes" id="UP000246483">
    <property type="component" value="Unassembled WGS sequence"/>
</dbReference>
<proteinExistence type="predicted"/>
<gene>
    <name evidence="2" type="ORF">DFR36_107123</name>
</gene>
<comment type="caution">
    <text evidence="2">The sequence shown here is derived from an EMBL/GenBank/DDBJ whole genome shotgun (WGS) entry which is preliminary data.</text>
</comment>
<sequence length="134" mass="13911">MALALLAWKSLPFFTAAARRLRRLAQPAATVHGQHTDTPLPEPEAKAAAARARAGAGVSRPAEAQPPAPPGSAVPITVIPPVSIAVAAAATPPRRRGGVPVRVISRRHGDGSCRLLISGRMADVCAELDRLVLQ</sequence>
<protein>
    <submittedName>
        <fullName evidence="2">Uncharacterized protein</fullName>
    </submittedName>
</protein>